<protein>
    <submittedName>
        <fullName evidence="1">Uncharacterized protein</fullName>
    </submittedName>
</protein>
<evidence type="ECO:0000313" key="1">
    <source>
        <dbReference type="EMBL" id="XDI37927.1"/>
    </source>
</evidence>
<name>A0AB39BVL0_9BACI</name>
<gene>
    <name evidence="1" type="ORF">AB3N04_06325</name>
</gene>
<organism evidence="1">
    <name type="scientific">Alkalihalophilus sp. As8PL</name>
    <dbReference type="NCBI Taxonomy" id="3237103"/>
    <lineage>
        <taxon>Bacteria</taxon>
        <taxon>Bacillati</taxon>
        <taxon>Bacillota</taxon>
        <taxon>Bacilli</taxon>
        <taxon>Bacillales</taxon>
        <taxon>Bacillaceae</taxon>
        <taxon>Alkalihalophilus</taxon>
    </lineage>
</organism>
<dbReference type="EMBL" id="CP162551">
    <property type="protein sequence ID" value="XDI37927.1"/>
    <property type="molecule type" value="Genomic_DNA"/>
</dbReference>
<accession>A0AB39BVL0</accession>
<reference evidence="1" key="1">
    <citation type="submission" date="2024-07" db="EMBL/GenBank/DDBJ databases">
        <title>Identification and characteristics of an arsenic-resistant bacterial isolate, which belongs to a novel species.</title>
        <authorList>
            <person name="Juszczyk A."/>
            <person name="Kowalczyk A."/>
            <person name="Was K."/>
            <person name="Kosowicz W."/>
            <person name="Budzyn A."/>
            <person name="Latowski D."/>
        </authorList>
    </citation>
    <scope>NUCLEOTIDE SEQUENCE</scope>
    <source>
        <strain evidence="1">As8PL</strain>
    </source>
</reference>
<sequence length="71" mass="8149">MSKKKKKKKKCWYSNQIHTSLSTLCSLSKIKRIPIREIPDNCELVCVGPFCTLVCYGEGLKTIHCDICDDR</sequence>
<dbReference type="AlphaFoldDB" id="A0AB39BVL0"/>
<proteinExistence type="predicted"/>
<dbReference type="RefSeq" id="WP_368505254.1">
    <property type="nucleotide sequence ID" value="NZ_CP162551.1"/>
</dbReference>